<dbReference type="InterPro" id="IPR006261">
    <property type="entry name" value="dGTPase"/>
</dbReference>
<evidence type="ECO:0000313" key="5">
    <source>
        <dbReference type="EMBL" id="TWT64596.1"/>
    </source>
</evidence>
<evidence type="ECO:0000256" key="1">
    <source>
        <dbReference type="ARBA" id="ARBA00022801"/>
    </source>
</evidence>
<protein>
    <recommendedName>
        <fullName evidence="2">Deoxyguanosinetriphosphate triphosphohydrolase-like protein</fullName>
    </recommendedName>
</protein>
<accession>A0A5C5XN31</accession>
<dbReference type="GO" id="GO:0006203">
    <property type="term" value="P:dGTP catabolic process"/>
    <property type="evidence" value="ECO:0007669"/>
    <property type="project" value="TreeGrafter"/>
</dbReference>
<keyword evidence="1 2" id="KW-0378">Hydrolase</keyword>
<evidence type="ECO:0000259" key="4">
    <source>
        <dbReference type="PROSITE" id="PS51831"/>
    </source>
</evidence>
<dbReference type="NCBIfam" id="TIGR01353">
    <property type="entry name" value="dGTP_triPase"/>
    <property type="match status" value="1"/>
</dbReference>
<dbReference type="NCBIfam" id="TIGR00277">
    <property type="entry name" value="HDIG"/>
    <property type="match status" value="1"/>
</dbReference>
<dbReference type="HAMAP" id="MF_01212">
    <property type="entry name" value="dGTPase_type2"/>
    <property type="match status" value="1"/>
</dbReference>
<name>A0A5C5XN31_9BACT</name>
<dbReference type="InterPro" id="IPR023023">
    <property type="entry name" value="dNTPase_2"/>
</dbReference>
<comment type="caution">
    <text evidence="5">The sequence shown here is derived from an EMBL/GenBank/DDBJ whole genome shotgun (WGS) entry which is preliminary data.</text>
</comment>
<feature type="domain" description="HD" evidence="4">
    <location>
        <begin position="81"/>
        <end position="202"/>
    </location>
</feature>
<dbReference type="SUPFAM" id="SSF109604">
    <property type="entry name" value="HD-domain/PDEase-like"/>
    <property type="match status" value="1"/>
</dbReference>
<gene>
    <name evidence="5" type="primary">dgt</name>
    <name evidence="5" type="ORF">CA85_37290</name>
</gene>
<dbReference type="EMBL" id="SJPK01000010">
    <property type="protein sequence ID" value="TWT64596.1"/>
    <property type="molecule type" value="Genomic_DNA"/>
</dbReference>
<dbReference type="FunFam" id="1.10.3210.10:FF:000024">
    <property type="entry name" value="Deoxyguanosinetriphosphate triphosphohydrolase-like protein"/>
    <property type="match status" value="1"/>
</dbReference>
<dbReference type="PANTHER" id="PTHR11373:SF43">
    <property type="entry name" value="DEOXYGUANOSINETRIPHOSPHATE TRIPHOSPHOHYDROLASE-LIKE PROTEIN"/>
    <property type="match status" value="1"/>
</dbReference>
<dbReference type="InterPro" id="IPR006674">
    <property type="entry name" value="HD_domain"/>
</dbReference>
<sequence length="386" mass="43028">MSTGGPLIDLRRYADREHLLLASYAMHSSDSAGRAQHEPPHAYRGPYGRDRDRILHSSAFRRLSGKMQVFTGEMGTYHRTRLTHTFEVASVARTLARVLRLNEDLTEALALMHDIGHPPYGHCGEDVLSECMAGVGGFSHNQFALTIVEELEQRYHAFAGLNLSAETLAGQDTRAHKSEAAVGRAPLLEVQIVDAADSIAYDAHDVDDALQMGLLSIDSLSELAIIRRAMDRVRQKAGNLPMGPTRQLLVHELIDLQVSDLLQIAVELLQTAQGMSADHVRDAGIRLHHSDSLATERRELERFLFDAVYRHPRLLPVRESAAHRVSVLFGTLTRNPMRLPLRFRRRAELVPLARVVGEYIAGMTDRFCDEQFASLDHSTGGPLADW</sequence>
<dbReference type="InterPro" id="IPR050135">
    <property type="entry name" value="dGTPase-like"/>
</dbReference>
<dbReference type="InterPro" id="IPR006675">
    <property type="entry name" value="HDIG_dom"/>
</dbReference>
<dbReference type="CDD" id="cd00077">
    <property type="entry name" value="HDc"/>
    <property type="match status" value="1"/>
</dbReference>
<dbReference type="GO" id="GO:0008832">
    <property type="term" value="F:dGTPase activity"/>
    <property type="evidence" value="ECO:0007669"/>
    <property type="project" value="TreeGrafter"/>
</dbReference>
<dbReference type="InterPro" id="IPR003607">
    <property type="entry name" value="HD/PDEase_dom"/>
</dbReference>
<evidence type="ECO:0000313" key="6">
    <source>
        <dbReference type="Proteomes" id="UP000318053"/>
    </source>
</evidence>
<dbReference type="PANTHER" id="PTHR11373">
    <property type="entry name" value="DEOXYNUCLEOSIDE TRIPHOSPHATE TRIPHOSPHOHYDROLASE"/>
    <property type="match status" value="1"/>
</dbReference>
<organism evidence="5 6">
    <name type="scientific">Allorhodopirellula solitaria</name>
    <dbReference type="NCBI Taxonomy" id="2527987"/>
    <lineage>
        <taxon>Bacteria</taxon>
        <taxon>Pseudomonadati</taxon>
        <taxon>Planctomycetota</taxon>
        <taxon>Planctomycetia</taxon>
        <taxon>Pirellulales</taxon>
        <taxon>Pirellulaceae</taxon>
        <taxon>Allorhodopirellula</taxon>
    </lineage>
</organism>
<dbReference type="InterPro" id="IPR026875">
    <property type="entry name" value="PHydrolase_assoc_dom"/>
</dbReference>
<dbReference type="PROSITE" id="PS51831">
    <property type="entry name" value="HD"/>
    <property type="match status" value="1"/>
</dbReference>
<proteinExistence type="inferred from homology"/>
<evidence type="ECO:0000256" key="3">
    <source>
        <dbReference type="SAM" id="MobiDB-lite"/>
    </source>
</evidence>
<dbReference type="SMART" id="SM00471">
    <property type="entry name" value="HDc"/>
    <property type="match status" value="1"/>
</dbReference>
<dbReference type="Gene3D" id="1.10.3210.10">
    <property type="entry name" value="Hypothetical protein af1432"/>
    <property type="match status" value="1"/>
</dbReference>
<keyword evidence="6" id="KW-1185">Reference proteome</keyword>
<feature type="region of interest" description="Disordered" evidence="3">
    <location>
        <begin position="30"/>
        <end position="49"/>
    </location>
</feature>
<dbReference type="Pfam" id="PF13286">
    <property type="entry name" value="HD_assoc"/>
    <property type="match status" value="1"/>
</dbReference>
<dbReference type="AlphaFoldDB" id="A0A5C5XN31"/>
<evidence type="ECO:0000256" key="2">
    <source>
        <dbReference type="HAMAP-Rule" id="MF_01212"/>
    </source>
</evidence>
<dbReference type="Proteomes" id="UP000318053">
    <property type="component" value="Unassembled WGS sequence"/>
</dbReference>
<feature type="compositionally biased region" description="Basic and acidic residues" evidence="3">
    <location>
        <begin position="35"/>
        <end position="49"/>
    </location>
</feature>
<comment type="similarity">
    <text evidence="2">Belongs to the dGTPase family. Type 2 subfamily.</text>
</comment>
<reference evidence="5 6" key="1">
    <citation type="submission" date="2019-02" db="EMBL/GenBank/DDBJ databases">
        <title>Deep-cultivation of Planctomycetes and their phenomic and genomic characterization uncovers novel biology.</title>
        <authorList>
            <person name="Wiegand S."/>
            <person name="Jogler M."/>
            <person name="Boedeker C."/>
            <person name="Pinto D."/>
            <person name="Vollmers J."/>
            <person name="Rivas-Marin E."/>
            <person name="Kohn T."/>
            <person name="Peeters S.H."/>
            <person name="Heuer A."/>
            <person name="Rast P."/>
            <person name="Oberbeckmann S."/>
            <person name="Bunk B."/>
            <person name="Jeske O."/>
            <person name="Meyerdierks A."/>
            <person name="Storesund J.E."/>
            <person name="Kallscheuer N."/>
            <person name="Luecker S."/>
            <person name="Lage O.M."/>
            <person name="Pohl T."/>
            <person name="Merkel B.J."/>
            <person name="Hornburger P."/>
            <person name="Mueller R.-W."/>
            <person name="Bruemmer F."/>
            <person name="Labrenz M."/>
            <person name="Spormann A.M."/>
            <person name="Op Den Camp H."/>
            <person name="Overmann J."/>
            <person name="Amann R."/>
            <person name="Jetten M.S.M."/>
            <person name="Mascher T."/>
            <person name="Medema M.H."/>
            <person name="Devos D.P."/>
            <person name="Kaster A.-K."/>
            <person name="Ovreas L."/>
            <person name="Rohde M."/>
            <person name="Galperin M.Y."/>
            <person name="Jogler C."/>
        </authorList>
    </citation>
    <scope>NUCLEOTIDE SEQUENCE [LARGE SCALE GENOMIC DNA]</scope>
    <source>
        <strain evidence="5 6">CA85</strain>
    </source>
</reference>
<dbReference type="Pfam" id="PF01966">
    <property type="entry name" value="HD"/>
    <property type="match status" value="1"/>
</dbReference>